<dbReference type="InterPro" id="IPR051582">
    <property type="entry name" value="LRR_extensin-like_regulator"/>
</dbReference>
<feature type="signal peptide" evidence="5">
    <location>
        <begin position="1"/>
        <end position="30"/>
    </location>
</feature>
<dbReference type="GO" id="GO:0005576">
    <property type="term" value="C:extracellular region"/>
    <property type="evidence" value="ECO:0007669"/>
    <property type="project" value="UniProtKB-SubCell"/>
</dbReference>
<dbReference type="SUPFAM" id="SSF52058">
    <property type="entry name" value="L domain-like"/>
    <property type="match status" value="1"/>
</dbReference>
<dbReference type="EMBL" id="KJ650506">
    <property type="protein sequence ID" value="AIE88270.1"/>
    <property type="molecule type" value="Genomic_DNA"/>
</dbReference>
<gene>
    <name evidence="6" type="ORF">OG_BBa0063K01.1</name>
</gene>
<protein>
    <recommendedName>
        <fullName evidence="7">Leucine-rich repeat-containing N-terminal plant-type domain-containing protein</fullName>
    </recommendedName>
</protein>
<evidence type="ECO:0008006" key="7">
    <source>
        <dbReference type="Google" id="ProtNLM"/>
    </source>
</evidence>
<feature type="chain" id="PRO_5001706230" description="Leucine-rich repeat-containing N-terminal plant-type domain-containing protein" evidence="5">
    <location>
        <begin position="31"/>
        <end position="484"/>
    </location>
</feature>
<proteinExistence type="predicted"/>
<evidence type="ECO:0000313" key="6">
    <source>
        <dbReference type="EMBL" id="AIE88270.1"/>
    </source>
</evidence>
<dbReference type="PANTHER" id="PTHR32093:SF128">
    <property type="entry name" value="LEUCINE-RICH REPEAT-CONTAINING N-TERMINAL PLANT-TYPE DOMAIN-CONTAINING PROTEIN"/>
    <property type="match status" value="1"/>
</dbReference>
<dbReference type="InterPro" id="IPR001611">
    <property type="entry name" value="Leu-rich_rpt"/>
</dbReference>
<evidence type="ECO:0000256" key="3">
    <source>
        <dbReference type="ARBA" id="ARBA00022729"/>
    </source>
</evidence>
<dbReference type="AlphaFoldDB" id="A0A075FCG9"/>
<evidence type="ECO:0000256" key="4">
    <source>
        <dbReference type="ARBA" id="ARBA00022737"/>
    </source>
</evidence>
<dbReference type="PANTHER" id="PTHR32093">
    <property type="entry name" value="LEUCINE-RICH REPEAT EXTENSIN-LIKE PROTEIN 3-RELATED"/>
    <property type="match status" value="1"/>
</dbReference>
<comment type="subcellular location">
    <subcellularLocation>
        <location evidence="1">Secreted</location>
    </subcellularLocation>
</comment>
<evidence type="ECO:0000256" key="1">
    <source>
        <dbReference type="ARBA" id="ARBA00004613"/>
    </source>
</evidence>
<organism evidence="6">
    <name type="scientific">Oryza glaberrima</name>
    <name type="common">African rice</name>
    <dbReference type="NCBI Taxonomy" id="4538"/>
    <lineage>
        <taxon>Eukaryota</taxon>
        <taxon>Viridiplantae</taxon>
        <taxon>Streptophyta</taxon>
        <taxon>Embryophyta</taxon>
        <taxon>Tracheophyta</taxon>
        <taxon>Spermatophyta</taxon>
        <taxon>Magnoliopsida</taxon>
        <taxon>Liliopsida</taxon>
        <taxon>Poales</taxon>
        <taxon>Poaceae</taxon>
        <taxon>BOP clade</taxon>
        <taxon>Oryzoideae</taxon>
        <taxon>Oryzeae</taxon>
        <taxon>Oryzinae</taxon>
        <taxon>Oryza</taxon>
    </lineage>
</organism>
<dbReference type="Pfam" id="PF00560">
    <property type="entry name" value="LRR_1"/>
    <property type="match status" value="2"/>
</dbReference>
<evidence type="ECO:0000256" key="5">
    <source>
        <dbReference type="SAM" id="SignalP"/>
    </source>
</evidence>
<keyword evidence="4" id="KW-0677">Repeat</keyword>
<sequence length="484" mass="51026">MAAASGHNARLLALALALLLAALHLHGVVCDPSHTHFAMVSRNAPSWRPDRGGQGKVSAPSLDTCGCGPAPAPADPLKAASLDKCGCPPAPAPSPSPSPEDFLNENLQALYPVIQAFKATITSDPRGVTASWVGPNLCDSYFGGDMYKGFYCEHPPAPPGATPPKDNTTLTIASIDFNGYGLGAPSLAGFVDAFPDLALFHANSNNFSGEVPDLTGLPYFYELDLSNNNFSGAFPATVVPLGRLLFLDLRFNRFVGTVPPPVFDLTVVALFLNNNGFYGNIPDNFGSTTAEYLVVANNQFTGPIPRSIYNTSANLSEVLFLNNHLSGCLPYEIGLVEGLTVFDAGGNDITGPIPLSLGCLGLVEELNLAGNQLYGHIPDVLCALAKTGKLQNLSLSDNYFHSVGRRHCLELVRSKVLDVRLNCIPNFPHQRPALECARFYADPPQHCPFVPHIPCDLPGFRPPAAALPSAVAAEEGGGGGGGGN</sequence>
<dbReference type="Gene3D" id="3.80.10.10">
    <property type="entry name" value="Ribonuclease Inhibitor"/>
    <property type="match status" value="1"/>
</dbReference>
<keyword evidence="2" id="KW-0964">Secreted</keyword>
<evidence type="ECO:0000256" key="2">
    <source>
        <dbReference type="ARBA" id="ARBA00022525"/>
    </source>
</evidence>
<name>A0A075FCG9_ORYGL</name>
<dbReference type="InterPro" id="IPR032675">
    <property type="entry name" value="LRR_dom_sf"/>
</dbReference>
<accession>A0A075FCG9</accession>
<reference evidence="6" key="1">
    <citation type="submission" date="2014-03" db="EMBL/GenBank/DDBJ databases">
        <title>Oryza genome evolution - comparative sequence analysis of SH4 locus.</title>
        <authorList>
            <person name="Wing R.A."/>
        </authorList>
    </citation>
    <scope>NUCLEOTIDE SEQUENCE</scope>
</reference>
<keyword evidence="3 5" id="KW-0732">Signal</keyword>